<protein>
    <submittedName>
        <fullName evidence="3">Alpha/beta hydrolase</fullName>
    </submittedName>
</protein>
<dbReference type="Gene3D" id="3.40.50.1820">
    <property type="entry name" value="alpha/beta hydrolase"/>
    <property type="match status" value="1"/>
</dbReference>
<reference evidence="3 4" key="1">
    <citation type="submission" date="2017-01" db="EMBL/GenBank/DDBJ databases">
        <title>Complete genome sequence of Haloterrigena daqingensis type strain (JX313T).</title>
        <authorList>
            <person name="Shuang W."/>
        </authorList>
    </citation>
    <scope>NUCLEOTIDE SEQUENCE [LARGE SCALE GENOMIC DNA]</scope>
    <source>
        <strain evidence="3 4">JX313</strain>
    </source>
</reference>
<evidence type="ECO:0000259" key="2">
    <source>
        <dbReference type="Pfam" id="PF12697"/>
    </source>
</evidence>
<feature type="domain" description="AB hydrolase-1" evidence="2">
    <location>
        <begin position="48"/>
        <end position="266"/>
    </location>
</feature>
<accession>A0A1P8RCT8</accession>
<dbReference type="InterPro" id="IPR050228">
    <property type="entry name" value="Carboxylesterase_BioH"/>
</dbReference>
<evidence type="ECO:0000313" key="3">
    <source>
        <dbReference type="EMBL" id="APX96464.1"/>
    </source>
</evidence>
<feature type="region of interest" description="Disordered" evidence="1">
    <location>
        <begin position="1"/>
        <end position="23"/>
    </location>
</feature>
<organism evidence="3 4">
    <name type="scientific">Natronorubrum daqingense</name>
    <dbReference type="NCBI Taxonomy" id="588898"/>
    <lineage>
        <taxon>Archaea</taxon>
        <taxon>Methanobacteriati</taxon>
        <taxon>Methanobacteriota</taxon>
        <taxon>Stenosarchaea group</taxon>
        <taxon>Halobacteria</taxon>
        <taxon>Halobacteriales</taxon>
        <taxon>Natrialbaceae</taxon>
        <taxon>Natronorubrum</taxon>
    </lineage>
</organism>
<keyword evidence="3" id="KW-0378">Hydrolase</keyword>
<dbReference type="InterPro" id="IPR000073">
    <property type="entry name" value="AB_hydrolase_1"/>
</dbReference>
<dbReference type="KEGG" id="hda:BB347_07450"/>
<evidence type="ECO:0000256" key="1">
    <source>
        <dbReference type="SAM" id="MobiDB-lite"/>
    </source>
</evidence>
<dbReference type="PANTHER" id="PTHR43194:SF2">
    <property type="entry name" value="PEROXISOMAL MEMBRANE PROTEIN LPX1"/>
    <property type="match status" value="1"/>
</dbReference>
<dbReference type="Proteomes" id="UP000187321">
    <property type="component" value="Chromosome"/>
</dbReference>
<dbReference type="InterPro" id="IPR029058">
    <property type="entry name" value="AB_hydrolase_fold"/>
</dbReference>
<dbReference type="GO" id="GO:0016787">
    <property type="term" value="F:hydrolase activity"/>
    <property type="evidence" value="ECO:0007669"/>
    <property type="project" value="UniProtKB-KW"/>
</dbReference>
<gene>
    <name evidence="3" type="ORF">BB347_07450</name>
</gene>
<dbReference type="EMBL" id="CP019327">
    <property type="protein sequence ID" value="APX96464.1"/>
    <property type="molecule type" value="Genomic_DNA"/>
</dbReference>
<sequence length="284" mass="31410">MTAYHQRSSRELKPLPPVRTNMDSVTHHGRETAYDIADRGGDGPPVCFVHGSGASRNVWRSQHRLADQHPIVTLDLSGHGESDDIAASAGYTTLSAYADDVLAVVEETGSRVLVGNSLGGAVVMHILLEREYDPDAVVLTGAGARLGVLDDLLEWLANDFERAVEFLHGPNRLFHDPDPRLEDVSKQQLTDTGQSVTHRDFLTCHEFDVRDELSGIEPPVLAMYGEYDQLTPPWFHEYLAEEIPDAWIAELADAAHLAMLEQSESFNGAVGEFLDIVYDHRSLE</sequence>
<dbReference type="AlphaFoldDB" id="A0A1P8RCT8"/>
<dbReference type="SUPFAM" id="SSF53474">
    <property type="entry name" value="alpha/beta-Hydrolases"/>
    <property type="match status" value="1"/>
</dbReference>
<dbReference type="PRINTS" id="PR00111">
    <property type="entry name" value="ABHYDROLASE"/>
</dbReference>
<name>A0A1P8RCT8_9EURY</name>
<evidence type="ECO:0000313" key="4">
    <source>
        <dbReference type="Proteomes" id="UP000187321"/>
    </source>
</evidence>
<dbReference type="PANTHER" id="PTHR43194">
    <property type="entry name" value="HYDROLASE ALPHA/BETA FOLD FAMILY"/>
    <property type="match status" value="1"/>
</dbReference>
<proteinExistence type="predicted"/>
<dbReference type="Pfam" id="PF12697">
    <property type="entry name" value="Abhydrolase_6"/>
    <property type="match status" value="1"/>
</dbReference>